<evidence type="ECO:0000256" key="2">
    <source>
        <dbReference type="ARBA" id="ARBA00022801"/>
    </source>
</evidence>
<dbReference type="InterPro" id="IPR050309">
    <property type="entry name" value="Type-B_Carboxylest/Lipase"/>
</dbReference>
<reference evidence="5 6" key="1">
    <citation type="submission" date="2017-05" db="EMBL/GenBank/DDBJ databases">
        <title>Vagococcus spp. assemblies.</title>
        <authorList>
            <person name="Gulvik C.A."/>
        </authorList>
    </citation>
    <scope>NUCLEOTIDE SEQUENCE [LARGE SCALE GENOMIC DNA]</scope>
    <source>
        <strain evidence="5 6">SS1994</strain>
    </source>
</reference>
<protein>
    <recommendedName>
        <fullName evidence="3">Carboxylic ester hydrolase</fullName>
        <ecNumber evidence="3">3.1.1.-</ecNumber>
    </recommendedName>
</protein>
<evidence type="ECO:0000313" key="5">
    <source>
        <dbReference type="EMBL" id="RST96262.1"/>
    </source>
</evidence>
<dbReference type="Gene3D" id="3.40.50.1820">
    <property type="entry name" value="alpha/beta hydrolase"/>
    <property type="match status" value="1"/>
</dbReference>
<dbReference type="PANTHER" id="PTHR11559">
    <property type="entry name" value="CARBOXYLESTERASE"/>
    <property type="match status" value="1"/>
</dbReference>
<dbReference type="PROSITE" id="PS00941">
    <property type="entry name" value="CARBOXYLESTERASE_B_2"/>
    <property type="match status" value="1"/>
</dbReference>
<comment type="similarity">
    <text evidence="1 3">Belongs to the type-B carboxylesterase/lipase family.</text>
</comment>
<dbReference type="Pfam" id="PF00135">
    <property type="entry name" value="COesterase"/>
    <property type="match status" value="1"/>
</dbReference>
<dbReference type="OrthoDB" id="9815425at2"/>
<evidence type="ECO:0000256" key="3">
    <source>
        <dbReference type="RuleBase" id="RU361235"/>
    </source>
</evidence>
<gene>
    <name evidence="5" type="ORF">CBF36_00595</name>
</gene>
<dbReference type="InterPro" id="IPR019819">
    <property type="entry name" value="Carboxylesterase_B_CS"/>
</dbReference>
<evidence type="ECO:0000313" key="6">
    <source>
        <dbReference type="Proteomes" id="UP000288490"/>
    </source>
</evidence>
<dbReference type="EMBL" id="NGJT01000001">
    <property type="protein sequence ID" value="RST96262.1"/>
    <property type="molecule type" value="Genomic_DNA"/>
</dbReference>
<proteinExistence type="inferred from homology"/>
<dbReference type="EC" id="3.1.1.-" evidence="3"/>
<dbReference type="Proteomes" id="UP000288490">
    <property type="component" value="Unassembled WGS sequence"/>
</dbReference>
<accession>A0A429ZRC3</accession>
<keyword evidence="2 3" id="KW-0378">Hydrolase</keyword>
<dbReference type="InterPro" id="IPR029058">
    <property type="entry name" value="AB_hydrolase_fold"/>
</dbReference>
<name>A0A429ZRC3_9ENTE</name>
<dbReference type="SUPFAM" id="SSF53474">
    <property type="entry name" value="alpha/beta-Hydrolases"/>
    <property type="match status" value="1"/>
</dbReference>
<dbReference type="InterPro" id="IPR002018">
    <property type="entry name" value="CarbesteraseB"/>
</dbReference>
<organism evidence="5 6">
    <name type="scientific">Vagococcus bubulae</name>
    <dbReference type="NCBI Taxonomy" id="1977868"/>
    <lineage>
        <taxon>Bacteria</taxon>
        <taxon>Bacillati</taxon>
        <taxon>Bacillota</taxon>
        <taxon>Bacilli</taxon>
        <taxon>Lactobacillales</taxon>
        <taxon>Enterococcaceae</taxon>
        <taxon>Vagococcus</taxon>
    </lineage>
</organism>
<keyword evidence="6" id="KW-1185">Reference proteome</keyword>
<dbReference type="PROSITE" id="PS00122">
    <property type="entry name" value="CARBOXYLESTERASE_B_1"/>
    <property type="match status" value="1"/>
</dbReference>
<dbReference type="RefSeq" id="WP_125955688.1">
    <property type="nucleotide sequence ID" value="NZ_JAQEJV010000001.1"/>
</dbReference>
<evidence type="ECO:0000259" key="4">
    <source>
        <dbReference type="Pfam" id="PF00135"/>
    </source>
</evidence>
<feature type="domain" description="Carboxylesterase type B" evidence="4">
    <location>
        <begin position="17"/>
        <end position="465"/>
    </location>
</feature>
<dbReference type="InterPro" id="IPR019826">
    <property type="entry name" value="Carboxylesterase_B_AS"/>
</dbReference>
<comment type="caution">
    <text evidence="5">The sequence shown here is derived from an EMBL/GenBank/DDBJ whole genome shotgun (WGS) entry which is preliminary data.</text>
</comment>
<sequence>MTRKVYSKNKVFQGVGNQEVESYLGIRYAEAPIGKLRFKAPKKVTVCSKTPIVVDDYPINPIQKGHLETSEDCLFLNIWKPSNITEPLPVMVWIYGGSFETGGIGKKGSGIGLTYDGQELCKETGCIIITLNYRLNVFGFLDFSSFSDKFDSNIGIKDVICALEWIQSNIAEFGGDANNVTLFGQSAGGALIGCLNKIPSATHLYHKMIIQSPCIESVYHKDEAECLSKKYLDLLGISEDNIEDLLTLSPEKLISVNDKLQTIVRDKVLGITTFCPVIDGEFLLEEIYKPGYSKSKPMMIGSTKNEARLFTRFSKEISQESGERIFPYLDKEKQKQLTSHYSNFPSFNANSQLLTDVMYTVPKYWLADNYSQVNDVYVYRFDFYAGLFQLLNVKACHIIDVPIQFNMGLYFYVGKIHKAKQLGKKIRCSMGNFARTGNPNRADNFWKSYSIEHPYVLIVDENLKLEDDPDKSVKHIYRYDTSFFHEHT</sequence>
<dbReference type="AlphaFoldDB" id="A0A429ZRC3"/>
<evidence type="ECO:0000256" key="1">
    <source>
        <dbReference type="ARBA" id="ARBA00005964"/>
    </source>
</evidence>
<dbReference type="GO" id="GO:0016787">
    <property type="term" value="F:hydrolase activity"/>
    <property type="evidence" value="ECO:0007669"/>
    <property type="project" value="UniProtKB-KW"/>
</dbReference>